<dbReference type="AlphaFoldDB" id="A0A0U1L4G3"/>
<evidence type="ECO:0000313" key="2">
    <source>
        <dbReference type="Proteomes" id="UP000049855"/>
    </source>
</evidence>
<protein>
    <submittedName>
        <fullName evidence="1">Uncharacterized protein</fullName>
    </submittedName>
</protein>
<keyword evidence="2" id="KW-1185">Reference proteome</keyword>
<reference evidence="2" key="1">
    <citation type="submission" date="2015-03" db="EMBL/GenBank/DDBJ databases">
        <authorList>
            <person name="Nijsse Bart"/>
        </authorList>
    </citation>
    <scope>NUCLEOTIDE SEQUENCE [LARGE SCALE GENOMIC DNA]</scope>
</reference>
<proteinExistence type="predicted"/>
<gene>
    <name evidence="1" type="ORF">SpAn4DRAFT_0236</name>
</gene>
<organism evidence="1 2">
    <name type="scientific">Sporomusa ovata</name>
    <dbReference type="NCBI Taxonomy" id="2378"/>
    <lineage>
        <taxon>Bacteria</taxon>
        <taxon>Bacillati</taxon>
        <taxon>Bacillota</taxon>
        <taxon>Negativicutes</taxon>
        <taxon>Selenomonadales</taxon>
        <taxon>Sporomusaceae</taxon>
        <taxon>Sporomusa</taxon>
    </lineage>
</organism>
<dbReference type="Proteomes" id="UP000049855">
    <property type="component" value="Unassembled WGS sequence"/>
</dbReference>
<name>A0A0U1L4G3_9FIRM</name>
<dbReference type="EMBL" id="CTRP01000014">
    <property type="protein sequence ID" value="CQR73774.1"/>
    <property type="molecule type" value="Genomic_DNA"/>
</dbReference>
<evidence type="ECO:0000313" key="1">
    <source>
        <dbReference type="EMBL" id="CQR73774.1"/>
    </source>
</evidence>
<accession>A0A0U1L4G3</accession>
<sequence length="45" mass="5399">MLVQKTYTVDFLSKKRADNRIAIRPLLIRKCGKRYLCKKLDKKMN</sequence>